<evidence type="ECO:0000313" key="1">
    <source>
        <dbReference type="EMBL" id="MFO2478357.1"/>
    </source>
</evidence>
<protein>
    <submittedName>
        <fullName evidence="1">M10 family metallopeptidase C-terminal domain-containing protein</fullName>
    </submittedName>
</protein>
<dbReference type="Proteomes" id="UP001637618">
    <property type="component" value="Unassembled WGS sequence"/>
</dbReference>
<name>A0ACC7PI55_9PSED</name>
<comment type="caution">
    <text evidence="1">The sequence shown here is derived from an EMBL/GenBank/DDBJ whole genome shotgun (WGS) entry which is preliminary data.</text>
</comment>
<dbReference type="EMBL" id="JAPEQY010000009">
    <property type="protein sequence ID" value="MFO2478357.1"/>
    <property type="molecule type" value="Genomic_DNA"/>
</dbReference>
<keyword evidence="2" id="KW-1185">Reference proteome</keyword>
<proteinExistence type="predicted"/>
<sequence>MSEIIERPIRRPSEYPTDNPQAHSGSSSGSSQGYGKRSFTTEQVANHLVRNNSRFHDRNGDQKIDVSFKLDGFTERQRQCARQALQSWQDVANIKFHESAGKTDGSIQISGDRRMASGVATGPSRSHPNAWAKIGTQQAPDAPKLGSYFSTIMIHEIGHALGLAHPGNYNGSGTYERDAQYAQDTKARTVMSYWSEKKQSGHDFRSLSPSAPMMDDIAAMQKLYGANHQTRNTDTTYGFNSNTNRECLSLKGAGDSALFCVWDGGGNDTLDFSGFSQNQTINLNAESFSSVGGLRGNVSVAKGVTLENAVGGAGADTLLGNEVDNRLQGGAGADRLRGGGGADTFVYTKASDSTAREPDVIEDFTSGVDKIDISDMLKKSGISALNFTERFTGRVGEAVLSHNSSTGIGSLEVDLTGDGKSDLLVTAKGEIKQGDVVVNAQRPQPQPQPVPTPQPAPTPAPTPTPTPEPTPAPSLKVVMATLLREALAFFQQMFQLISGLRP</sequence>
<accession>A0ACC7PI55</accession>
<gene>
    <name evidence="1" type="ORF">OOJ96_13205</name>
</gene>
<organism evidence="1 2">
    <name type="scientific">Pseudomonas imrae</name>
    <dbReference type="NCBI Taxonomy" id="2992837"/>
    <lineage>
        <taxon>Bacteria</taxon>
        <taxon>Pseudomonadati</taxon>
        <taxon>Pseudomonadota</taxon>
        <taxon>Gammaproteobacteria</taxon>
        <taxon>Pseudomonadales</taxon>
        <taxon>Pseudomonadaceae</taxon>
        <taxon>Pseudomonas</taxon>
    </lineage>
</organism>
<evidence type="ECO:0000313" key="2">
    <source>
        <dbReference type="Proteomes" id="UP001637618"/>
    </source>
</evidence>
<reference evidence="1" key="1">
    <citation type="submission" date="2022-11" db="EMBL/GenBank/DDBJ databases">
        <title>Draft genome sequences of strains of Pseudomonas imrae sp. nov.</title>
        <authorList>
            <person name="Salva Serra F."/>
            <person name="Nimje P."/>
            <person name="Moore E.R.B."/>
            <person name="Marathe N.P."/>
        </authorList>
    </citation>
    <scope>NUCLEOTIDE SEQUENCE</scope>
    <source>
        <strain evidence="1">15FMM2</strain>
    </source>
</reference>